<comment type="caution">
    <text evidence="1">The sequence shown here is derived from an EMBL/GenBank/DDBJ whole genome shotgun (WGS) entry which is preliminary data.</text>
</comment>
<protein>
    <recommendedName>
        <fullName evidence="3">Helicase XPB/Ssl2 N-terminal domain-containing protein</fullName>
    </recommendedName>
</protein>
<evidence type="ECO:0000313" key="1">
    <source>
        <dbReference type="EMBL" id="OGM01154.1"/>
    </source>
</evidence>
<organism evidence="1 2">
    <name type="scientific">Candidatus Wallbacteria bacterium GWC2_49_35</name>
    <dbReference type="NCBI Taxonomy" id="1817813"/>
    <lineage>
        <taxon>Bacteria</taxon>
        <taxon>Candidatus Walliibacteriota</taxon>
    </lineage>
</organism>
<evidence type="ECO:0000313" key="2">
    <source>
        <dbReference type="Proteomes" id="UP000178735"/>
    </source>
</evidence>
<dbReference type="EMBL" id="MGFH01000240">
    <property type="protein sequence ID" value="OGM01154.1"/>
    <property type="molecule type" value="Genomic_DNA"/>
</dbReference>
<dbReference type="Proteomes" id="UP000178735">
    <property type="component" value="Unassembled WGS sequence"/>
</dbReference>
<proteinExistence type="predicted"/>
<gene>
    <name evidence="1" type="ORF">A2008_14020</name>
</gene>
<sequence length="494" mass="56983">MEFMDLILALNNNNYAEIIRFYNQSKTIKHIFEAGQKRTFCRKVVEYFSEGENINAFLRNNFTSECENYFESIILSNPLNSLIRIDGEENYRKIDPFRKCGFIFNIKKDYFAVPDEIFNIFFNFFSARSGAARNENLDIKEYITVLPDFEYSYKMSRVLLDPYFHFIKYLYLAVARDLSQTKEAAELFESSVKDMRGRFPMLDTIRKFIDSADLLGEIKKNPVIGGLFQRLDKYSEIDWLAVCVERFIKEAVAGGKDELMDALVKKLKPDLYYNLKSCKKSAGETDSAVKQLMCLGVCEVIYSGAQPVYMKLTAFGEKVFNILFPTFEAMAEDMNAKKKPVRRTAVITPDFKLICENLDIGQYIKILCFSNLLSFDNIFTFEISRETIMRSIKLGMSFGDFKGLIQRTVRGDAPENVMKTVSDWYLSVVVMCQTKCVLAGFSAAPEKLAEIEKDPHFTSSVMMKVKSNQYLILPEKMEAVEKYFSDRSIPMVII</sequence>
<dbReference type="AlphaFoldDB" id="A0A1F7WEA7"/>
<accession>A0A1F7WEA7</accession>
<evidence type="ECO:0008006" key="3">
    <source>
        <dbReference type="Google" id="ProtNLM"/>
    </source>
</evidence>
<name>A0A1F7WEA7_9BACT</name>
<reference evidence="1 2" key="1">
    <citation type="journal article" date="2016" name="Nat. Commun.">
        <title>Thousands of microbial genomes shed light on interconnected biogeochemical processes in an aquifer system.</title>
        <authorList>
            <person name="Anantharaman K."/>
            <person name="Brown C.T."/>
            <person name="Hug L.A."/>
            <person name="Sharon I."/>
            <person name="Castelle C.J."/>
            <person name="Probst A.J."/>
            <person name="Thomas B.C."/>
            <person name="Singh A."/>
            <person name="Wilkins M.J."/>
            <person name="Karaoz U."/>
            <person name="Brodie E.L."/>
            <person name="Williams K.H."/>
            <person name="Hubbard S.S."/>
            <person name="Banfield J.F."/>
        </authorList>
    </citation>
    <scope>NUCLEOTIDE SEQUENCE [LARGE SCALE GENOMIC DNA]</scope>
</reference>